<dbReference type="AlphaFoldDB" id="A0AAN7W060"/>
<reference evidence="4" key="1">
    <citation type="submission" date="2023-08" db="EMBL/GenBank/DDBJ databases">
        <title>Black Yeasts Isolated from many extreme environments.</title>
        <authorList>
            <person name="Coleine C."/>
            <person name="Stajich J.E."/>
            <person name="Selbmann L."/>
        </authorList>
    </citation>
    <scope>NUCLEOTIDE SEQUENCE</scope>
    <source>
        <strain evidence="4">CCFEE 5810</strain>
    </source>
</reference>
<dbReference type="CDD" id="cd05374">
    <property type="entry name" value="17beta-HSD-like_SDR_c"/>
    <property type="match status" value="1"/>
</dbReference>
<sequence>MVQQVWLVTGCSSGFGAEFIKTILQRGDKAIATARRLESIKSLEDQGATTLQLDVTAKPDVLADKIGQAIKIYGHIDVVVHNAGYGQLGALEDLSYDVLSAQFDTNVFGVMGLTQAVMPHFRERKSGCNVLVSSVGAFVNAPGMGAYCASKAAIEAMYRSLEGEVKPLGIKTLILQPGIFRTEIQNMKKASIAESKHHQGMMAGYSDFMTQGYGKFEGDPSKFAKLAVDLVKGEGSAESKEIPLALPVGPDAYAMVKQRLELDLGNLAEWEGPIQATNYDGARQGNGSAELPWSK</sequence>
<comment type="caution">
    <text evidence="4">The sequence shown here is derived from an EMBL/GenBank/DDBJ whole genome shotgun (WGS) entry which is preliminary data.</text>
</comment>
<dbReference type="InterPro" id="IPR051911">
    <property type="entry name" value="SDR_oxidoreductase"/>
</dbReference>
<proteinExistence type="inferred from homology"/>
<dbReference type="GO" id="GO:0016491">
    <property type="term" value="F:oxidoreductase activity"/>
    <property type="evidence" value="ECO:0007669"/>
    <property type="project" value="UniProtKB-KW"/>
</dbReference>
<dbReference type="SUPFAM" id="SSF51735">
    <property type="entry name" value="NAD(P)-binding Rossmann-fold domains"/>
    <property type="match status" value="1"/>
</dbReference>
<evidence type="ECO:0000313" key="4">
    <source>
        <dbReference type="EMBL" id="KAK5692667.1"/>
    </source>
</evidence>
<dbReference type="Proteomes" id="UP001310594">
    <property type="component" value="Unassembled WGS sequence"/>
</dbReference>
<dbReference type="PRINTS" id="PR00080">
    <property type="entry name" value="SDRFAMILY"/>
</dbReference>
<dbReference type="EMBL" id="JAVRQU010000019">
    <property type="protein sequence ID" value="KAK5692667.1"/>
    <property type="molecule type" value="Genomic_DNA"/>
</dbReference>
<organism evidence="4 5">
    <name type="scientific">Elasticomyces elasticus</name>
    <dbReference type="NCBI Taxonomy" id="574655"/>
    <lineage>
        <taxon>Eukaryota</taxon>
        <taxon>Fungi</taxon>
        <taxon>Dikarya</taxon>
        <taxon>Ascomycota</taxon>
        <taxon>Pezizomycotina</taxon>
        <taxon>Dothideomycetes</taxon>
        <taxon>Dothideomycetidae</taxon>
        <taxon>Mycosphaerellales</taxon>
        <taxon>Teratosphaeriaceae</taxon>
        <taxon>Elasticomyces</taxon>
    </lineage>
</organism>
<dbReference type="Pfam" id="PF00106">
    <property type="entry name" value="adh_short"/>
    <property type="match status" value="1"/>
</dbReference>
<name>A0AAN7W060_9PEZI</name>
<dbReference type="PANTHER" id="PTHR43976:SF16">
    <property type="entry name" value="SHORT-CHAIN DEHYDROGENASE_REDUCTASE FAMILY PROTEIN"/>
    <property type="match status" value="1"/>
</dbReference>
<protein>
    <submittedName>
        <fullName evidence="4">Uncharacterized protein</fullName>
    </submittedName>
</protein>
<dbReference type="PRINTS" id="PR00081">
    <property type="entry name" value="GDHRDH"/>
</dbReference>
<dbReference type="InterPro" id="IPR036291">
    <property type="entry name" value="NAD(P)-bd_dom_sf"/>
</dbReference>
<evidence type="ECO:0000256" key="1">
    <source>
        <dbReference type="ARBA" id="ARBA00006484"/>
    </source>
</evidence>
<accession>A0AAN7W060</accession>
<evidence type="ECO:0000256" key="3">
    <source>
        <dbReference type="RuleBase" id="RU000363"/>
    </source>
</evidence>
<dbReference type="InterPro" id="IPR002347">
    <property type="entry name" value="SDR_fam"/>
</dbReference>
<evidence type="ECO:0000313" key="5">
    <source>
        <dbReference type="Proteomes" id="UP001310594"/>
    </source>
</evidence>
<evidence type="ECO:0000256" key="2">
    <source>
        <dbReference type="ARBA" id="ARBA00023002"/>
    </source>
</evidence>
<dbReference type="Gene3D" id="3.40.50.720">
    <property type="entry name" value="NAD(P)-binding Rossmann-like Domain"/>
    <property type="match status" value="1"/>
</dbReference>
<keyword evidence="2" id="KW-0560">Oxidoreductase</keyword>
<comment type="similarity">
    <text evidence="1 3">Belongs to the short-chain dehydrogenases/reductases (SDR) family.</text>
</comment>
<dbReference type="PANTHER" id="PTHR43976">
    <property type="entry name" value="SHORT CHAIN DEHYDROGENASE"/>
    <property type="match status" value="1"/>
</dbReference>
<gene>
    <name evidence="4" type="ORF">LTR97_010980</name>
</gene>